<evidence type="ECO:0000313" key="1">
    <source>
        <dbReference type="EMBL" id="JAH65618.1"/>
    </source>
</evidence>
<organism evidence="1">
    <name type="scientific">Anguilla anguilla</name>
    <name type="common">European freshwater eel</name>
    <name type="synonym">Muraena anguilla</name>
    <dbReference type="NCBI Taxonomy" id="7936"/>
    <lineage>
        <taxon>Eukaryota</taxon>
        <taxon>Metazoa</taxon>
        <taxon>Chordata</taxon>
        <taxon>Craniata</taxon>
        <taxon>Vertebrata</taxon>
        <taxon>Euteleostomi</taxon>
        <taxon>Actinopterygii</taxon>
        <taxon>Neopterygii</taxon>
        <taxon>Teleostei</taxon>
        <taxon>Anguilliformes</taxon>
        <taxon>Anguillidae</taxon>
        <taxon>Anguilla</taxon>
    </lineage>
</organism>
<proteinExistence type="predicted"/>
<dbReference type="AlphaFoldDB" id="A0A0E9UKW8"/>
<protein>
    <submittedName>
        <fullName evidence="1">Uncharacterized protein</fullName>
    </submittedName>
</protein>
<sequence length="40" mass="4776">MTYQTGGLGRCNLIIVNMYLLTSWSGMTEIQLRKLLWRKW</sequence>
<name>A0A0E9UKW8_ANGAN</name>
<reference evidence="1" key="1">
    <citation type="submission" date="2014-11" db="EMBL/GenBank/DDBJ databases">
        <authorList>
            <person name="Amaro Gonzalez C."/>
        </authorList>
    </citation>
    <scope>NUCLEOTIDE SEQUENCE</scope>
</reference>
<reference evidence="1" key="2">
    <citation type="journal article" date="2015" name="Fish Shellfish Immunol.">
        <title>Early steps in the European eel (Anguilla anguilla)-Vibrio vulnificus interaction in the gills: Role of the RtxA13 toxin.</title>
        <authorList>
            <person name="Callol A."/>
            <person name="Pajuelo D."/>
            <person name="Ebbesson L."/>
            <person name="Teles M."/>
            <person name="MacKenzie S."/>
            <person name="Amaro C."/>
        </authorList>
    </citation>
    <scope>NUCLEOTIDE SEQUENCE</scope>
</reference>
<dbReference type="EMBL" id="GBXM01042959">
    <property type="protein sequence ID" value="JAH65618.1"/>
    <property type="molecule type" value="Transcribed_RNA"/>
</dbReference>
<accession>A0A0E9UKW8</accession>